<organism evidence="10">
    <name type="scientific">hot springs metagenome</name>
    <dbReference type="NCBI Taxonomy" id="433727"/>
    <lineage>
        <taxon>unclassified sequences</taxon>
        <taxon>metagenomes</taxon>
        <taxon>ecological metagenomes</taxon>
    </lineage>
</organism>
<dbReference type="GO" id="GO:0048472">
    <property type="term" value="F:threonine-phosphate decarboxylase activity"/>
    <property type="evidence" value="ECO:0007669"/>
    <property type="project" value="InterPro"/>
</dbReference>
<dbReference type="GO" id="GO:0005886">
    <property type="term" value="C:plasma membrane"/>
    <property type="evidence" value="ECO:0007669"/>
    <property type="project" value="UniProtKB-SubCell"/>
</dbReference>
<keyword evidence="7 9" id="KW-1133">Transmembrane helix</keyword>
<dbReference type="HAMAP" id="MF_00024">
    <property type="entry name" value="CobD_CbiB"/>
    <property type="match status" value="1"/>
</dbReference>
<name>A0A5J4KV39_9ZZZZ</name>
<feature type="transmembrane region" description="Helical" evidence="9">
    <location>
        <begin position="310"/>
        <end position="331"/>
    </location>
</feature>
<comment type="caution">
    <text evidence="10">The sequence shown here is derived from an EMBL/GenBank/DDBJ whole genome shotgun (WGS) entry which is preliminary data.</text>
</comment>
<evidence type="ECO:0000256" key="7">
    <source>
        <dbReference type="ARBA" id="ARBA00022989"/>
    </source>
</evidence>
<evidence type="ECO:0000256" key="8">
    <source>
        <dbReference type="ARBA" id="ARBA00023136"/>
    </source>
</evidence>
<keyword evidence="8 9" id="KW-0472">Membrane</keyword>
<evidence type="ECO:0000256" key="6">
    <source>
        <dbReference type="ARBA" id="ARBA00022692"/>
    </source>
</evidence>
<comment type="pathway">
    <text evidence="2">Cofactor biosynthesis; adenosylcobalamin biosynthesis.</text>
</comment>
<evidence type="ECO:0000256" key="9">
    <source>
        <dbReference type="SAM" id="Phobius"/>
    </source>
</evidence>
<evidence type="ECO:0000256" key="1">
    <source>
        <dbReference type="ARBA" id="ARBA00004651"/>
    </source>
</evidence>
<comment type="subcellular location">
    <subcellularLocation>
        <location evidence="1">Cell membrane</location>
        <topology evidence="1">Multi-pass membrane protein</topology>
    </subcellularLocation>
</comment>
<dbReference type="GO" id="GO:0009236">
    <property type="term" value="P:cobalamin biosynthetic process"/>
    <property type="evidence" value="ECO:0007669"/>
    <property type="project" value="UniProtKB-UniPathway"/>
</dbReference>
<feature type="transmembrane region" description="Helical" evidence="9">
    <location>
        <begin position="93"/>
        <end position="112"/>
    </location>
</feature>
<evidence type="ECO:0000256" key="3">
    <source>
        <dbReference type="ARBA" id="ARBA00006263"/>
    </source>
</evidence>
<dbReference type="Pfam" id="PF03186">
    <property type="entry name" value="CobD_Cbib"/>
    <property type="match status" value="1"/>
</dbReference>
<evidence type="ECO:0000256" key="4">
    <source>
        <dbReference type="ARBA" id="ARBA00022475"/>
    </source>
</evidence>
<accession>A0A5J4KV39</accession>
<evidence type="ECO:0000256" key="2">
    <source>
        <dbReference type="ARBA" id="ARBA00004953"/>
    </source>
</evidence>
<feature type="transmembrane region" description="Helical" evidence="9">
    <location>
        <begin position="170"/>
        <end position="191"/>
    </location>
</feature>
<feature type="transmembrane region" description="Helical" evidence="9">
    <location>
        <begin position="62"/>
        <end position="81"/>
    </location>
</feature>
<dbReference type="NCBIfam" id="TIGR00380">
    <property type="entry name" value="cobal_cbiB"/>
    <property type="match status" value="1"/>
</dbReference>
<dbReference type="UniPathway" id="UPA00148"/>
<dbReference type="AlphaFoldDB" id="A0A5J4KV39"/>
<keyword evidence="6 9" id="KW-0812">Transmembrane</keyword>
<comment type="similarity">
    <text evidence="3">Belongs to the CobD/CbiB family.</text>
</comment>
<proteinExistence type="inferred from homology"/>
<reference evidence="10" key="1">
    <citation type="submission" date="2019-10" db="EMBL/GenBank/DDBJ databases">
        <title>Metagenomic sequencing of thiosulfate-disproportionating enrichment culture.</title>
        <authorList>
            <person name="Umezawa K."/>
            <person name="Kojima H."/>
            <person name="Fukui M."/>
        </authorList>
    </citation>
    <scope>NUCLEOTIDE SEQUENCE</scope>
    <source>
        <strain evidence="10">45J</strain>
    </source>
</reference>
<dbReference type="EMBL" id="BLAB01000001">
    <property type="protein sequence ID" value="GER93458.1"/>
    <property type="molecule type" value="Genomic_DNA"/>
</dbReference>
<dbReference type="PANTHER" id="PTHR34308:SF1">
    <property type="entry name" value="COBALAMIN BIOSYNTHESIS PROTEIN CBIB"/>
    <property type="match status" value="1"/>
</dbReference>
<dbReference type="InterPro" id="IPR004485">
    <property type="entry name" value="Cobalamin_biosynth_CobD/CbiB"/>
</dbReference>
<evidence type="ECO:0000313" key="10">
    <source>
        <dbReference type="EMBL" id="GER93458.1"/>
    </source>
</evidence>
<evidence type="ECO:0000256" key="5">
    <source>
        <dbReference type="ARBA" id="ARBA00022573"/>
    </source>
</evidence>
<sequence>MMDSLFNLQPAVLILAFLLDMAIGDPGWLPHPVRIIGKAIEKIEKILRSGEKKQKTKDRLKGVFLVLVIVSSTLGLTWLIVYAIARISNISTFLHYCSIALLVYLTSTTIAARELIDSAKKVVCSVKEGDLIKARKDLSMIVGRDTQNLSQREILKATIETLSENLSDGVIAPIFYLIVGGLPLAMAYKAINTLDSMIGYKNEKYKDFGWAAAHLDDIANYIPARISGILIVIVSPFVSRSLFTVYDSLKTMINDGRNHPSPNAGIPEAAIAGALSVKLGGPSTYNGIVVEKPYIGIEKTENYLYPAEKAINIVKIASIIATSIGGVFLYARQ</sequence>
<keyword evidence="5" id="KW-0169">Cobalamin biosynthesis</keyword>
<protein>
    <submittedName>
        <fullName evidence="10">Cobalamin biosynthesis protein CobD</fullName>
    </submittedName>
</protein>
<gene>
    <name evidence="10" type="ORF">A45J_1199</name>
</gene>
<keyword evidence="4" id="KW-1003">Cell membrane</keyword>
<feature type="transmembrane region" description="Helical" evidence="9">
    <location>
        <begin position="226"/>
        <end position="246"/>
    </location>
</feature>
<dbReference type="PANTHER" id="PTHR34308">
    <property type="entry name" value="COBALAMIN BIOSYNTHESIS PROTEIN CBIB"/>
    <property type="match status" value="1"/>
</dbReference>